<dbReference type="GO" id="GO:0006508">
    <property type="term" value="P:proteolysis"/>
    <property type="evidence" value="ECO:0007669"/>
    <property type="project" value="InterPro"/>
</dbReference>
<dbReference type="Pfam" id="PF00675">
    <property type="entry name" value="Peptidase_M16"/>
    <property type="match status" value="1"/>
</dbReference>
<evidence type="ECO:0000256" key="1">
    <source>
        <dbReference type="ARBA" id="ARBA00007261"/>
    </source>
</evidence>
<name>A0A6J7CVG3_9ZZZZ</name>
<dbReference type="AlphaFoldDB" id="A0A6J7CVG3"/>
<dbReference type="InterPro" id="IPR011765">
    <property type="entry name" value="Pept_M16_N"/>
</dbReference>
<dbReference type="PANTHER" id="PTHR11851">
    <property type="entry name" value="METALLOPROTEASE"/>
    <property type="match status" value="1"/>
</dbReference>
<dbReference type="Pfam" id="PF05193">
    <property type="entry name" value="Peptidase_M16_C"/>
    <property type="match status" value="1"/>
</dbReference>
<dbReference type="PANTHER" id="PTHR11851:SF49">
    <property type="entry name" value="MITOCHONDRIAL-PROCESSING PEPTIDASE SUBUNIT ALPHA"/>
    <property type="match status" value="1"/>
</dbReference>
<dbReference type="GO" id="GO:0004222">
    <property type="term" value="F:metalloendopeptidase activity"/>
    <property type="evidence" value="ECO:0007669"/>
    <property type="project" value="InterPro"/>
</dbReference>
<dbReference type="InterPro" id="IPR050361">
    <property type="entry name" value="MPP/UQCRC_Complex"/>
</dbReference>
<comment type="similarity">
    <text evidence="1">Belongs to the peptidase M16 family.</text>
</comment>
<dbReference type="EMBL" id="CAFBLU010000002">
    <property type="protein sequence ID" value="CAB4861670.1"/>
    <property type="molecule type" value="Genomic_DNA"/>
</dbReference>
<evidence type="ECO:0000259" key="3">
    <source>
        <dbReference type="Pfam" id="PF05193"/>
    </source>
</evidence>
<feature type="domain" description="Peptidase M16 C-terminal" evidence="3">
    <location>
        <begin position="170"/>
        <end position="344"/>
    </location>
</feature>
<dbReference type="Gene3D" id="3.30.830.10">
    <property type="entry name" value="Metalloenzyme, LuxS/M16 peptidase-like"/>
    <property type="match status" value="2"/>
</dbReference>
<feature type="domain" description="Peptidase M16 N-terminal" evidence="2">
    <location>
        <begin position="24"/>
        <end position="162"/>
    </location>
</feature>
<organism evidence="4">
    <name type="scientific">freshwater metagenome</name>
    <dbReference type="NCBI Taxonomy" id="449393"/>
    <lineage>
        <taxon>unclassified sequences</taxon>
        <taxon>metagenomes</taxon>
        <taxon>ecological metagenomes</taxon>
    </lineage>
</organism>
<evidence type="ECO:0000259" key="2">
    <source>
        <dbReference type="Pfam" id="PF00675"/>
    </source>
</evidence>
<protein>
    <submittedName>
        <fullName evidence="4">Unannotated protein</fullName>
    </submittedName>
</protein>
<dbReference type="InterPro" id="IPR011249">
    <property type="entry name" value="Metalloenz_LuxS/M16"/>
</dbReference>
<dbReference type="InterPro" id="IPR001431">
    <property type="entry name" value="Pept_M16_Zn_BS"/>
</dbReference>
<dbReference type="SUPFAM" id="SSF63411">
    <property type="entry name" value="LuxS/MPP-like metallohydrolase"/>
    <property type="match status" value="2"/>
</dbReference>
<evidence type="ECO:0000313" key="4">
    <source>
        <dbReference type="EMBL" id="CAB4861670.1"/>
    </source>
</evidence>
<accession>A0A6J7CVG3</accession>
<sequence length="420" mass="45626">MPKVTTSTASNGLPIHKIELPGTRALTILTAFDAGARTERPEENGMAHFLEHLVFKGGQKYPTHTEVNETAERLGAVLNAYTSHDLVAFHITARAEKAGEAIDLLTDFVGRPALDEEELDRERGVVIQEINRYDDEPSSVSDNLIDAATYGDHPLGRTVLGPAEHLRKTFTKEGIMDFRERRWSGRTGGAFLVGNLEHLPEDSELDEYFSRFPDLPGAEAAEAAPEHHSDTLVETRDTNQSHLRLIYRPQVDVTDPSQRAAAAIYSTLLGGSMGSRLFSEIREKLGLAYSVSAFSFSHADIPGLQLSAGLDSEKCIEAYNRMREIVNELRDDGPTEEEVERARSYTAGARVLAFERSGTVASHAAGQSIVRGESVDPDVSIATLDAVTYEQVVAVAKGVPDTPSVACVGPHEASDFAVAG</sequence>
<dbReference type="PROSITE" id="PS00143">
    <property type="entry name" value="INSULINASE"/>
    <property type="match status" value="1"/>
</dbReference>
<proteinExistence type="inferred from homology"/>
<dbReference type="GO" id="GO:0046872">
    <property type="term" value="F:metal ion binding"/>
    <property type="evidence" value="ECO:0007669"/>
    <property type="project" value="InterPro"/>
</dbReference>
<gene>
    <name evidence="4" type="ORF">UFOPK3444_00214</name>
</gene>
<reference evidence="4" key="1">
    <citation type="submission" date="2020-05" db="EMBL/GenBank/DDBJ databases">
        <authorList>
            <person name="Chiriac C."/>
            <person name="Salcher M."/>
            <person name="Ghai R."/>
            <person name="Kavagutti S V."/>
        </authorList>
    </citation>
    <scope>NUCLEOTIDE SEQUENCE</scope>
</reference>
<dbReference type="InterPro" id="IPR007863">
    <property type="entry name" value="Peptidase_M16_C"/>
</dbReference>